<evidence type="ECO:0000313" key="5">
    <source>
        <dbReference type="Proteomes" id="UP000198881"/>
    </source>
</evidence>
<dbReference type="OrthoDB" id="3194870at2"/>
<accession>A0A1I7MLT6</accession>
<dbReference type="RefSeq" id="WP_091696825.1">
    <property type="nucleotide sequence ID" value="NZ_FPCG01000005.1"/>
</dbReference>
<dbReference type="PANTHER" id="PTHR43130">
    <property type="entry name" value="ARAC-FAMILY TRANSCRIPTIONAL REGULATOR"/>
    <property type="match status" value="1"/>
</dbReference>
<protein>
    <submittedName>
        <fullName evidence="4">Transcriptional regulator, AraC family with amidase-like domain</fullName>
    </submittedName>
</protein>
<dbReference type="SMART" id="SM00342">
    <property type="entry name" value="HTH_ARAC"/>
    <property type="match status" value="1"/>
</dbReference>
<evidence type="ECO:0000256" key="1">
    <source>
        <dbReference type="ARBA" id="ARBA00023015"/>
    </source>
</evidence>
<dbReference type="InterPro" id="IPR052158">
    <property type="entry name" value="INH-QAR"/>
</dbReference>
<dbReference type="SUPFAM" id="SSF52317">
    <property type="entry name" value="Class I glutamine amidotransferase-like"/>
    <property type="match status" value="1"/>
</dbReference>
<name>A0A1I7MLT6_9MICC</name>
<organism evidence="4 5">
    <name type="scientific">Micrococcus terreus</name>
    <dbReference type="NCBI Taxonomy" id="574650"/>
    <lineage>
        <taxon>Bacteria</taxon>
        <taxon>Bacillati</taxon>
        <taxon>Actinomycetota</taxon>
        <taxon>Actinomycetes</taxon>
        <taxon>Micrococcales</taxon>
        <taxon>Micrococcaceae</taxon>
        <taxon>Micrococcus</taxon>
    </lineage>
</organism>
<dbReference type="Pfam" id="PF01965">
    <property type="entry name" value="DJ-1_PfpI"/>
    <property type="match status" value="1"/>
</dbReference>
<dbReference type="Pfam" id="PF12833">
    <property type="entry name" value="HTH_18"/>
    <property type="match status" value="1"/>
</dbReference>
<dbReference type="Gene3D" id="1.10.10.60">
    <property type="entry name" value="Homeodomain-like"/>
    <property type="match status" value="1"/>
</dbReference>
<keyword evidence="2" id="KW-0804">Transcription</keyword>
<dbReference type="InterPro" id="IPR018060">
    <property type="entry name" value="HTH_AraC"/>
</dbReference>
<feature type="domain" description="HTH araC/xylS-type" evidence="3">
    <location>
        <begin position="214"/>
        <end position="312"/>
    </location>
</feature>
<evidence type="ECO:0000256" key="2">
    <source>
        <dbReference type="ARBA" id="ARBA00023163"/>
    </source>
</evidence>
<dbReference type="CDD" id="cd03137">
    <property type="entry name" value="GATase1_AraC_1"/>
    <property type="match status" value="1"/>
</dbReference>
<dbReference type="Gene3D" id="3.40.50.880">
    <property type="match status" value="1"/>
</dbReference>
<sequence>MSVRIAVYGVEGVTMFHLSVPQMVFGEVARLALAPWETVLFTEDGGSIRTAEGYRVEGLQDLGAAAAADVVVIPAWHEDHRPPSARLAQALRTAHGRGASVAGLCLGAFAVAEAGLLDGRPAVTHWQALEDFSSRHAEIAVDRTVLYIDHGDVLTSAGTAAAIDACLHLVRTRLGAEAANQVARSLVVAPHRGGGQAQYIDRPVLPKKESSPIAETLDWALTHLQDPLTVDDLAAAAHMSRRTFIRAFRQVTGTTPAAWLRARRLDEVRRLLESTDLPIDQVAAECGFSSPITMRQNFGAAFSTTPSEYRRRFTARSDHRRDPE</sequence>
<reference evidence="4 5" key="1">
    <citation type="submission" date="2016-10" db="EMBL/GenBank/DDBJ databases">
        <authorList>
            <person name="de Groot N.N."/>
        </authorList>
    </citation>
    <scope>NUCLEOTIDE SEQUENCE [LARGE SCALE GENOMIC DNA]</scope>
    <source>
        <strain evidence="4 5">CGMCC 1.7054</strain>
    </source>
</reference>
<proteinExistence type="predicted"/>
<dbReference type="SUPFAM" id="SSF46689">
    <property type="entry name" value="Homeodomain-like"/>
    <property type="match status" value="2"/>
</dbReference>
<dbReference type="GO" id="GO:0043565">
    <property type="term" value="F:sequence-specific DNA binding"/>
    <property type="evidence" value="ECO:0007669"/>
    <property type="project" value="InterPro"/>
</dbReference>
<keyword evidence="5" id="KW-1185">Reference proteome</keyword>
<dbReference type="InterPro" id="IPR029062">
    <property type="entry name" value="Class_I_gatase-like"/>
</dbReference>
<dbReference type="PROSITE" id="PS01124">
    <property type="entry name" value="HTH_ARAC_FAMILY_2"/>
    <property type="match status" value="1"/>
</dbReference>
<dbReference type="GO" id="GO:0003700">
    <property type="term" value="F:DNA-binding transcription factor activity"/>
    <property type="evidence" value="ECO:0007669"/>
    <property type="project" value="InterPro"/>
</dbReference>
<dbReference type="AlphaFoldDB" id="A0A1I7MLT6"/>
<keyword evidence="1" id="KW-0805">Transcription regulation</keyword>
<evidence type="ECO:0000313" key="4">
    <source>
        <dbReference type="EMBL" id="SFV22849.1"/>
    </source>
</evidence>
<dbReference type="STRING" id="574650.SAMN04487966_10549"/>
<dbReference type="Proteomes" id="UP000198881">
    <property type="component" value="Unassembled WGS sequence"/>
</dbReference>
<gene>
    <name evidence="4" type="ORF">SAMN04487966_10549</name>
</gene>
<evidence type="ECO:0000259" key="3">
    <source>
        <dbReference type="PROSITE" id="PS01124"/>
    </source>
</evidence>
<dbReference type="InterPro" id="IPR009057">
    <property type="entry name" value="Homeodomain-like_sf"/>
</dbReference>
<dbReference type="InterPro" id="IPR002818">
    <property type="entry name" value="DJ-1/PfpI"/>
</dbReference>
<dbReference type="PANTHER" id="PTHR43130:SF3">
    <property type="entry name" value="HTH-TYPE TRANSCRIPTIONAL REGULATOR RV1931C"/>
    <property type="match status" value="1"/>
</dbReference>
<dbReference type="EMBL" id="FPCG01000005">
    <property type="protein sequence ID" value="SFV22849.1"/>
    <property type="molecule type" value="Genomic_DNA"/>
</dbReference>